<evidence type="ECO:0000313" key="3">
    <source>
        <dbReference type="Proteomes" id="UP001165678"/>
    </source>
</evidence>
<dbReference type="Pfam" id="PF00535">
    <property type="entry name" value="Glycos_transf_2"/>
    <property type="match status" value="1"/>
</dbReference>
<comment type="caution">
    <text evidence="2">The sequence shown here is derived from an EMBL/GenBank/DDBJ whole genome shotgun (WGS) entry which is preliminary data.</text>
</comment>
<organism evidence="2 3">
    <name type="scientific">Larsenimonas rhizosphaerae</name>
    <dbReference type="NCBI Taxonomy" id="2944682"/>
    <lineage>
        <taxon>Bacteria</taxon>
        <taxon>Pseudomonadati</taxon>
        <taxon>Pseudomonadota</taxon>
        <taxon>Gammaproteobacteria</taxon>
        <taxon>Oceanospirillales</taxon>
        <taxon>Halomonadaceae</taxon>
        <taxon>Larsenimonas</taxon>
    </lineage>
</organism>
<dbReference type="PANTHER" id="PTHR22916:SF3">
    <property type="entry name" value="UDP-GLCNAC:BETAGAL BETA-1,3-N-ACETYLGLUCOSAMINYLTRANSFERASE-LIKE PROTEIN 1"/>
    <property type="match status" value="1"/>
</dbReference>
<dbReference type="GO" id="GO:0016758">
    <property type="term" value="F:hexosyltransferase activity"/>
    <property type="evidence" value="ECO:0007669"/>
    <property type="project" value="UniProtKB-ARBA"/>
</dbReference>
<evidence type="ECO:0000259" key="1">
    <source>
        <dbReference type="Pfam" id="PF00535"/>
    </source>
</evidence>
<reference evidence="2" key="1">
    <citation type="submission" date="2022-11" db="EMBL/GenBank/DDBJ databases">
        <title>Larsenimonas rhizosphaerae sp. nov., isolated from a tidal mudflat.</title>
        <authorList>
            <person name="Lee S.D."/>
            <person name="Kim I.S."/>
        </authorList>
    </citation>
    <scope>NUCLEOTIDE SEQUENCE</scope>
    <source>
        <strain evidence="2">GH2-1</strain>
    </source>
</reference>
<evidence type="ECO:0000313" key="2">
    <source>
        <dbReference type="EMBL" id="MCX2523621.1"/>
    </source>
</evidence>
<name>A0AA41ZFD9_9GAMM</name>
<dbReference type="EMBL" id="JAPIVE010000001">
    <property type="protein sequence ID" value="MCX2523621.1"/>
    <property type="molecule type" value="Genomic_DNA"/>
</dbReference>
<dbReference type="PANTHER" id="PTHR22916">
    <property type="entry name" value="GLYCOSYLTRANSFERASE"/>
    <property type="match status" value="1"/>
</dbReference>
<dbReference type="AlphaFoldDB" id="A0AA41ZFD9"/>
<dbReference type="CDD" id="cd00761">
    <property type="entry name" value="Glyco_tranf_GTA_type"/>
    <property type="match status" value="1"/>
</dbReference>
<dbReference type="Proteomes" id="UP001165678">
    <property type="component" value="Unassembled WGS sequence"/>
</dbReference>
<gene>
    <name evidence="2" type="ORF">OQ287_05170</name>
</gene>
<dbReference type="SUPFAM" id="SSF53448">
    <property type="entry name" value="Nucleotide-diphospho-sugar transferases"/>
    <property type="match status" value="1"/>
</dbReference>
<feature type="domain" description="Glycosyltransferase 2-like" evidence="1">
    <location>
        <begin position="6"/>
        <end position="165"/>
    </location>
</feature>
<dbReference type="InterPro" id="IPR001173">
    <property type="entry name" value="Glyco_trans_2-like"/>
</dbReference>
<dbReference type="Gene3D" id="3.90.550.10">
    <property type="entry name" value="Spore Coat Polysaccharide Biosynthesis Protein SpsA, Chain A"/>
    <property type="match status" value="1"/>
</dbReference>
<proteinExistence type="predicted"/>
<dbReference type="RefSeq" id="WP_250937339.1">
    <property type="nucleotide sequence ID" value="NZ_JAMLJK010000001.1"/>
</dbReference>
<protein>
    <submittedName>
        <fullName evidence="2">Glycosyltransferase family 2 protein</fullName>
    </submittedName>
</protein>
<sequence>MTPLFSVIMPIYNVEAFVAEAIDSVLAQTLGDFELLIIDDLGNDGSRRICEQYDDSRIRIVTHPVNRGLAGARNTGIREARGRFMAFIDSDDIWMPEKLARHLAHFEHGPDVGLSFSRSAFIDAGGHPMNYYQMPQLTNITAGYLFCRNPVGNGSAPVLRREALEGIAYRADISGEKNAVCYFDERLRRSEDIECWVRVALQTTWRIEGINQPLTLYRLNAGGLSSSLDQQYASWQSIVEHTRHYAPEFIKEWYPRAQAYQLRYLARQAIRLRDGSFALRYITRATRSWPGIWLDEPGRTLATTGAALLLGTIPKRIYLFLEKIAQGVIGHFQRKRINAGETR</sequence>
<keyword evidence="3" id="KW-1185">Reference proteome</keyword>
<accession>A0AA41ZFD9</accession>
<dbReference type="InterPro" id="IPR029044">
    <property type="entry name" value="Nucleotide-diphossugar_trans"/>
</dbReference>